<dbReference type="PANTHER" id="PTHR10126">
    <property type="entry name" value="TATA-BOX BINDING PROTEIN"/>
    <property type="match status" value="1"/>
</dbReference>
<protein>
    <submittedName>
        <fullName evidence="5">TATA box-binding protein-like 1</fullName>
    </submittedName>
</protein>
<accession>A0A915E4G7</accession>
<reference evidence="5" key="1">
    <citation type="submission" date="2022-11" db="UniProtKB">
        <authorList>
            <consortium name="WormBaseParasite"/>
        </authorList>
    </citation>
    <scope>IDENTIFICATION</scope>
</reference>
<comment type="similarity">
    <text evidence="1">Belongs to the TBP family.</text>
</comment>
<keyword evidence="4" id="KW-1185">Reference proteome</keyword>
<dbReference type="WBParaSite" id="jg25714">
    <property type="protein sequence ID" value="jg25714"/>
    <property type="gene ID" value="jg25714"/>
</dbReference>
<evidence type="ECO:0000256" key="2">
    <source>
        <dbReference type="ARBA" id="ARBA00023125"/>
    </source>
</evidence>
<keyword evidence="2" id="KW-0238">DNA-binding</keyword>
<dbReference type="SUPFAM" id="SSF55945">
    <property type="entry name" value="TATA-box binding protein-like"/>
    <property type="match status" value="2"/>
</dbReference>
<dbReference type="Gene3D" id="3.30.310.10">
    <property type="entry name" value="TATA-Binding Protein"/>
    <property type="match status" value="2"/>
</dbReference>
<organism evidence="4 5">
    <name type="scientific">Ditylenchus dipsaci</name>
    <dbReference type="NCBI Taxonomy" id="166011"/>
    <lineage>
        <taxon>Eukaryota</taxon>
        <taxon>Metazoa</taxon>
        <taxon>Ecdysozoa</taxon>
        <taxon>Nematoda</taxon>
        <taxon>Chromadorea</taxon>
        <taxon>Rhabditida</taxon>
        <taxon>Tylenchina</taxon>
        <taxon>Tylenchomorpha</taxon>
        <taxon>Sphaerularioidea</taxon>
        <taxon>Anguinidae</taxon>
        <taxon>Anguininae</taxon>
        <taxon>Ditylenchus</taxon>
    </lineage>
</organism>
<evidence type="ECO:0000256" key="3">
    <source>
        <dbReference type="ARBA" id="ARBA00023163"/>
    </source>
</evidence>
<dbReference type="GO" id="GO:0006352">
    <property type="term" value="P:DNA-templated transcription initiation"/>
    <property type="evidence" value="ECO:0007669"/>
    <property type="project" value="InterPro"/>
</dbReference>
<sequence length="399" mass="45275">MFNVTSIYFHLGPLLIASQEFQTMNLNPPMVSPAVVRPRETPYQIYAQSQTALLNSELPGASTSNHLHQNPDQKVLISEDEVEVHFRSMWCNYALPLHIDLRRVAMDNTNVEINRVSGMLEKRKRSPHCFVKISSTGKVNIIGCRREADCKKASRQIARMVQRSMGKLNESIRIRNFKICNVMATCSVPFGIKIEEIAKNYSNAHYEPEINTGLVWKMTDPKATLTIHTTGSINITGACSEADVQRAVESVYPVVKKFSCELRHRDAIQLANRQQQLRRKRMMNPPQPSSAAFYNISKRSRPAVGLSTESYKRVASGDKPSSSGIYGDKMYFSDEDDLYDDGYDGKKTFMMSTYNYRSLIESLFVLSFETCLSREKSLIAMLGRSYGNANHEPEHYLPD</sequence>
<dbReference type="Proteomes" id="UP000887574">
    <property type="component" value="Unplaced"/>
</dbReference>
<evidence type="ECO:0000313" key="4">
    <source>
        <dbReference type="Proteomes" id="UP000887574"/>
    </source>
</evidence>
<keyword evidence="3" id="KW-0804">Transcription</keyword>
<dbReference type="Pfam" id="PF00352">
    <property type="entry name" value="TBP"/>
    <property type="match status" value="2"/>
</dbReference>
<evidence type="ECO:0000313" key="5">
    <source>
        <dbReference type="WBParaSite" id="jg25714"/>
    </source>
</evidence>
<dbReference type="InterPro" id="IPR000814">
    <property type="entry name" value="TBP"/>
</dbReference>
<name>A0A915E4G7_9BILA</name>
<evidence type="ECO:0000256" key="1">
    <source>
        <dbReference type="ARBA" id="ARBA00005560"/>
    </source>
</evidence>
<proteinExistence type="inferred from homology"/>
<dbReference type="InterPro" id="IPR012295">
    <property type="entry name" value="TBP_dom_sf"/>
</dbReference>
<dbReference type="AlphaFoldDB" id="A0A915E4G7"/>
<dbReference type="GO" id="GO:0003677">
    <property type="term" value="F:DNA binding"/>
    <property type="evidence" value="ECO:0007669"/>
    <property type="project" value="UniProtKB-KW"/>
</dbReference>